<dbReference type="InterPro" id="IPR014017">
    <property type="entry name" value="DNA_helicase_UvrD-like_C"/>
</dbReference>
<comment type="catalytic activity">
    <reaction evidence="9">
        <text>ATP + H2O = ADP + phosphate + H(+)</text>
        <dbReference type="Rhea" id="RHEA:13065"/>
        <dbReference type="ChEBI" id="CHEBI:15377"/>
        <dbReference type="ChEBI" id="CHEBI:15378"/>
        <dbReference type="ChEBI" id="CHEBI:30616"/>
        <dbReference type="ChEBI" id="CHEBI:43474"/>
        <dbReference type="ChEBI" id="CHEBI:456216"/>
        <dbReference type="EC" id="5.6.2.4"/>
    </reaction>
</comment>
<evidence type="ECO:0000256" key="6">
    <source>
        <dbReference type="ARBA" id="ARBA00034617"/>
    </source>
</evidence>
<dbReference type="GO" id="GO:0000725">
    <property type="term" value="P:recombinational repair"/>
    <property type="evidence" value="ECO:0007669"/>
    <property type="project" value="TreeGrafter"/>
</dbReference>
<reference evidence="12" key="2">
    <citation type="submission" date="2021-08" db="EMBL/GenBank/DDBJ databases">
        <authorList>
            <person name="Dalcin Martins P."/>
        </authorList>
    </citation>
    <scope>NUCLEOTIDE SEQUENCE</scope>
    <source>
        <strain evidence="12">MAG_39</strain>
    </source>
</reference>
<organism evidence="12 13">
    <name type="scientific">Candidatus Nitrobium versatile</name>
    <dbReference type="NCBI Taxonomy" id="2884831"/>
    <lineage>
        <taxon>Bacteria</taxon>
        <taxon>Pseudomonadati</taxon>
        <taxon>Nitrospirota</taxon>
        <taxon>Nitrospiria</taxon>
        <taxon>Nitrospirales</taxon>
        <taxon>Nitrospiraceae</taxon>
        <taxon>Candidatus Nitrobium</taxon>
    </lineage>
</organism>
<comment type="catalytic activity">
    <reaction evidence="6">
        <text>Couples ATP hydrolysis with the unwinding of duplex DNA by translocating in the 3'-5' direction.</text>
        <dbReference type="EC" id="5.6.2.4"/>
    </reaction>
</comment>
<dbReference type="Gene3D" id="3.40.50.300">
    <property type="entry name" value="P-loop containing nucleotide triphosphate hydrolases"/>
    <property type="match status" value="3"/>
</dbReference>
<dbReference type="GO" id="GO:0003677">
    <property type="term" value="F:DNA binding"/>
    <property type="evidence" value="ECO:0007669"/>
    <property type="project" value="InterPro"/>
</dbReference>
<evidence type="ECO:0000313" key="13">
    <source>
        <dbReference type="Proteomes" id="UP000705867"/>
    </source>
</evidence>
<keyword evidence="2 10" id="KW-0378">Hydrolase</keyword>
<evidence type="ECO:0000313" key="12">
    <source>
        <dbReference type="EMBL" id="MBZ0158183.1"/>
    </source>
</evidence>
<feature type="domain" description="UvrD-like helicase ATP-binding" evidence="11">
    <location>
        <begin position="20"/>
        <end position="338"/>
    </location>
</feature>
<dbReference type="Pfam" id="PF00580">
    <property type="entry name" value="UvrD-helicase"/>
    <property type="match status" value="1"/>
</dbReference>
<evidence type="ECO:0000259" key="11">
    <source>
        <dbReference type="PROSITE" id="PS51198"/>
    </source>
</evidence>
<evidence type="ECO:0000256" key="3">
    <source>
        <dbReference type="ARBA" id="ARBA00022806"/>
    </source>
</evidence>
<comment type="caution">
    <text evidence="12">The sequence shown here is derived from an EMBL/GenBank/DDBJ whole genome shotgun (WGS) entry which is preliminary data.</text>
</comment>
<evidence type="ECO:0000256" key="1">
    <source>
        <dbReference type="ARBA" id="ARBA00022741"/>
    </source>
</evidence>
<keyword evidence="4 10" id="KW-0067">ATP-binding</keyword>
<feature type="binding site" evidence="10">
    <location>
        <begin position="41"/>
        <end position="48"/>
    </location>
    <ligand>
        <name>ATP</name>
        <dbReference type="ChEBI" id="CHEBI:30616"/>
    </ligand>
</feature>
<dbReference type="EMBL" id="JAIOIV010000139">
    <property type="protein sequence ID" value="MBZ0158183.1"/>
    <property type="molecule type" value="Genomic_DNA"/>
</dbReference>
<accession>A0A953M3F3</accession>
<evidence type="ECO:0000256" key="8">
    <source>
        <dbReference type="ARBA" id="ARBA00034923"/>
    </source>
</evidence>
<reference evidence="12" key="1">
    <citation type="journal article" date="2021" name="bioRxiv">
        <title>Unraveling nitrogen, sulfur and carbon metabolic pathways and microbial community transcriptional responses to substrate deprivation and toxicity stresses in a bioreactor mimicking anoxic brackish coastal sediment conditions.</title>
        <authorList>
            <person name="Martins P.D."/>
            <person name="Echeveste M.J."/>
            <person name="Arshad A."/>
            <person name="Kurth J."/>
            <person name="Ouboter H."/>
            <person name="Jetten M.S.M."/>
            <person name="Welte C.U."/>
        </authorList>
    </citation>
    <scope>NUCLEOTIDE SEQUENCE</scope>
    <source>
        <strain evidence="12">MAG_39</strain>
    </source>
</reference>
<dbReference type="GO" id="GO:0005829">
    <property type="term" value="C:cytosol"/>
    <property type="evidence" value="ECO:0007669"/>
    <property type="project" value="TreeGrafter"/>
</dbReference>
<protein>
    <recommendedName>
        <fullName evidence="7">DNA 3'-5' helicase</fullName>
        <ecNumber evidence="7">5.6.2.4</ecNumber>
    </recommendedName>
    <alternativeName>
        <fullName evidence="8">DNA 3'-5' helicase II</fullName>
    </alternativeName>
</protein>
<dbReference type="InterPro" id="IPR000212">
    <property type="entry name" value="DNA_helicase_UvrD/REP"/>
</dbReference>
<dbReference type="InterPro" id="IPR027417">
    <property type="entry name" value="P-loop_NTPase"/>
</dbReference>
<dbReference type="PROSITE" id="PS51198">
    <property type="entry name" value="UVRD_HELICASE_ATP_BIND"/>
    <property type="match status" value="1"/>
</dbReference>
<dbReference type="GO" id="GO:0016787">
    <property type="term" value="F:hydrolase activity"/>
    <property type="evidence" value="ECO:0007669"/>
    <property type="project" value="UniProtKB-UniRule"/>
</dbReference>
<keyword evidence="5" id="KW-0413">Isomerase</keyword>
<dbReference type="GO" id="GO:0043138">
    <property type="term" value="F:3'-5' DNA helicase activity"/>
    <property type="evidence" value="ECO:0007669"/>
    <property type="project" value="UniProtKB-EC"/>
</dbReference>
<dbReference type="SUPFAM" id="SSF52540">
    <property type="entry name" value="P-loop containing nucleoside triphosphate hydrolases"/>
    <property type="match status" value="1"/>
</dbReference>
<dbReference type="Pfam" id="PF13361">
    <property type="entry name" value="UvrD_C"/>
    <property type="match status" value="1"/>
</dbReference>
<dbReference type="PANTHER" id="PTHR11070">
    <property type="entry name" value="UVRD / RECB / PCRA DNA HELICASE FAMILY MEMBER"/>
    <property type="match status" value="1"/>
</dbReference>
<proteinExistence type="predicted"/>
<dbReference type="GO" id="GO:0033202">
    <property type="term" value="C:DNA helicase complex"/>
    <property type="evidence" value="ECO:0007669"/>
    <property type="project" value="TreeGrafter"/>
</dbReference>
<evidence type="ECO:0000256" key="5">
    <source>
        <dbReference type="ARBA" id="ARBA00023235"/>
    </source>
</evidence>
<dbReference type="EC" id="5.6.2.4" evidence="7"/>
<dbReference type="CDD" id="cd17932">
    <property type="entry name" value="DEXQc_UvrD"/>
    <property type="match status" value="1"/>
</dbReference>
<dbReference type="Proteomes" id="UP000705867">
    <property type="component" value="Unassembled WGS sequence"/>
</dbReference>
<evidence type="ECO:0000256" key="7">
    <source>
        <dbReference type="ARBA" id="ARBA00034808"/>
    </source>
</evidence>
<evidence type="ECO:0000256" key="4">
    <source>
        <dbReference type="ARBA" id="ARBA00022840"/>
    </source>
</evidence>
<dbReference type="AlphaFoldDB" id="A0A953M3F3"/>
<evidence type="ECO:0000256" key="10">
    <source>
        <dbReference type="PROSITE-ProRule" id="PRU00560"/>
    </source>
</evidence>
<dbReference type="InterPro" id="IPR014016">
    <property type="entry name" value="UvrD-like_ATP-bd"/>
</dbReference>
<sequence>MITIHDYKTLVREVLGRDLEANLAQRDGVSHQDDDILMIVAGPGSGKTSVLVLRALRHVLVDDILPEHLFITTFTRKAAKELRTRWLDWGTLLLSTLRNNRNLRDAINRIDLNRCRIDTLDSLAQQALTENKMPGEVAPIVAEGSASKLLLKRTSFSTIYDANKDVLDHLFTRYTFEGKPPWNRGEALAVAKMLCERLIQDRVNLESFGQMSPAYQKVVDILEGYRNYLQSTNLFDFAVLELRFLERLQDESLKEWVNGIKALLIDEYQDTNPLQEAIYFNIISTSSPFVTVVGDDDQSMYRFRGGSVELFTQFANRCAAVTGKRTKRIDMVANYRSSGEIVNFYNSHIRGDAGFIPTRISPAKPEVVSERGVLGTPILGMFRENTVELAESLASWLQQLLANRRILLNNNGERFELCLSHEGALGDFVLLAHSIEEAKYNRFNGNAEQRFAGHFRSAMINRGLQIFNPRGRSLRTISSVQQLLGLLLLCLDPEHTRTGAAYPTNEAKFFLSEWRAAATTLINQNPTPSDNGGLGRFVAQWQEVALGVPNGNFPEDWPALELIFKLITWIPGFQNDPEHQVWLEAITRTVSSAGMASPYGMQIFKSGVHRDRSRESFIRDALLPIAENEVDVDEDIMPSVPRNRLQLMTIHQAKGLEFPLVIVDVGSHFTGNWAKQRFLRFPEEPSNIVKMEDDIEPHLGTPLRSYRSPIDRTFDDLTRLYYVAYSRPQSVLMLIGCESCLAYGRGKAQDKGIIPSIALGWARDRTWPWRQPFRGRRPPVRVEPPMLLI</sequence>
<dbReference type="PANTHER" id="PTHR11070:SF2">
    <property type="entry name" value="ATP-DEPENDENT DNA HELICASE SRS2"/>
    <property type="match status" value="1"/>
</dbReference>
<gene>
    <name evidence="12" type="ORF">K8I29_18455</name>
</gene>
<evidence type="ECO:0000256" key="2">
    <source>
        <dbReference type="ARBA" id="ARBA00022801"/>
    </source>
</evidence>
<name>A0A953M3F3_9BACT</name>
<evidence type="ECO:0000256" key="9">
    <source>
        <dbReference type="ARBA" id="ARBA00048988"/>
    </source>
</evidence>
<keyword evidence="1 10" id="KW-0547">Nucleotide-binding</keyword>
<dbReference type="GO" id="GO:0005524">
    <property type="term" value="F:ATP binding"/>
    <property type="evidence" value="ECO:0007669"/>
    <property type="project" value="UniProtKB-UniRule"/>
</dbReference>
<keyword evidence="3 10" id="KW-0347">Helicase</keyword>